<feature type="compositionally biased region" description="Low complexity" evidence="1">
    <location>
        <begin position="220"/>
        <end position="248"/>
    </location>
</feature>
<dbReference type="PANTHER" id="PTHR35519:SF2">
    <property type="entry name" value="PH DOMAIN PROTEIN"/>
    <property type="match status" value="1"/>
</dbReference>
<keyword evidence="4" id="KW-1185">Reference proteome</keyword>
<evidence type="ECO:0000313" key="3">
    <source>
        <dbReference type="EMBL" id="RCK63104.1"/>
    </source>
</evidence>
<organism evidence="3 4">
    <name type="scientific">Candida viswanathii</name>
    <dbReference type="NCBI Taxonomy" id="5486"/>
    <lineage>
        <taxon>Eukaryota</taxon>
        <taxon>Fungi</taxon>
        <taxon>Dikarya</taxon>
        <taxon>Ascomycota</taxon>
        <taxon>Saccharomycotina</taxon>
        <taxon>Pichiomycetes</taxon>
        <taxon>Debaryomycetaceae</taxon>
        <taxon>Candida/Lodderomyces clade</taxon>
        <taxon>Candida</taxon>
    </lineage>
</organism>
<feature type="region of interest" description="Disordered" evidence="1">
    <location>
        <begin position="214"/>
        <end position="321"/>
    </location>
</feature>
<evidence type="ECO:0000313" key="4">
    <source>
        <dbReference type="Proteomes" id="UP000253472"/>
    </source>
</evidence>
<dbReference type="EMBL" id="QLNQ01000024">
    <property type="protein sequence ID" value="RCK63104.1"/>
    <property type="molecule type" value="Genomic_DNA"/>
</dbReference>
<dbReference type="PANTHER" id="PTHR35519">
    <property type="entry name" value="MEMBRANE PROTEINS"/>
    <property type="match status" value="1"/>
</dbReference>
<dbReference type="Pfam" id="PF13430">
    <property type="entry name" value="DUF4112"/>
    <property type="match status" value="1"/>
</dbReference>
<evidence type="ECO:0000256" key="2">
    <source>
        <dbReference type="SAM" id="Phobius"/>
    </source>
</evidence>
<feature type="compositionally biased region" description="Basic residues" evidence="1">
    <location>
        <begin position="290"/>
        <end position="303"/>
    </location>
</feature>
<feature type="compositionally biased region" description="Basic and acidic residues" evidence="1">
    <location>
        <begin position="259"/>
        <end position="271"/>
    </location>
</feature>
<dbReference type="InterPro" id="IPR025187">
    <property type="entry name" value="DUF4112"/>
</dbReference>
<keyword evidence="2" id="KW-1133">Transmembrane helix</keyword>
<dbReference type="STRING" id="5486.A0A367YB62"/>
<feature type="transmembrane region" description="Helical" evidence="2">
    <location>
        <begin position="125"/>
        <end position="147"/>
    </location>
</feature>
<dbReference type="OrthoDB" id="2103474at2759"/>
<sequence>MSSFVFKYILNRVLRDNQWNKFGVEDPYYEYITIDIKTNGDKKFKKIPRRIPDGLTEHDLQILQLFKKRAYRYDYWFRIFGVSFGWTNIISVIPVAGTIVATWWSLQLLLLARKLRNGFPLDLQLLFLVNIAIDFGLGLIPFVGSIIEIGYKANSRNYLLLEKHLIRVGEMNLGLIEKEDVRPGFINDKVQPFVEDTLKPGAVKASEQVLDLLHPRPKSAADSETSSASSITGKAATATSNTTVTTSSYQAPAEGTVSNEDRSLGEDDSRSIRSIKSLGQVNGGESPEIKRKKSTKKKKKKKHGTDADDENTSLMHHNVIE</sequence>
<dbReference type="AlphaFoldDB" id="A0A367YB62"/>
<evidence type="ECO:0000256" key="1">
    <source>
        <dbReference type="SAM" id="MobiDB-lite"/>
    </source>
</evidence>
<protein>
    <submittedName>
        <fullName evidence="3">Uncharacterized protein</fullName>
    </submittedName>
</protein>
<keyword evidence="2" id="KW-0472">Membrane</keyword>
<accession>A0A367YB62</accession>
<proteinExistence type="predicted"/>
<gene>
    <name evidence="3" type="ORF">Cantr_09687</name>
</gene>
<dbReference type="Proteomes" id="UP000253472">
    <property type="component" value="Unassembled WGS sequence"/>
</dbReference>
<name>A0A367YB62_9ASCO</name>
<reference evidence="3 4" key="1">
    <citation type="submission" date="2018-06" db="EMBL/GenBank/DDBJ databases">
        <title>Whole genome sequencing of Candida tropicalis (genome annotated by CSBL at Korea University).</title>
        <authorList>
            <person name="Ahn J."/>
        </authorList>
    </citation>
    <scope>NUCLEOTIDE SEQUENCE [LARGE SCALE GENOMIC DNA]</scope>
    <source>
        <strain evidence="3 4">ATCC 20962</strain>
    </source>
</reference>
<keyword evidence="2" id="KW-0812">Transmembrane</keyword>
<comment type="caution">
    <text evidence="3">The sequence shown here is derived from an EMBL/GenBank/DDBJ whole genome shotgun (WGS) entry which is preliminary data.</text>
</comment>
<feature type="transmembrane region" description="Helical" evidence="2">
    <location>
        <begin position="75"/>
        <end position="105"/>
    </location>
</feature>